<gene>
    <name evidence="3" type="ORF">L2W38_09840</name>
</gene>
<dbReference type="NCBIfam" id="TIGR01760">
    <property type="entry name" value="tape_meas_TP901"/>
    <property type="match status" value="1"/>
</dbReference>
<keyword evidence="4" id="KW-1185">Reference proteome</keyword>
<proteinExistence type="predicted"/>
<dbReference type="Pfam" id="PF10145">
    <property type="entry name" value="PhageMin_Tail"/>
    <property type="match status" value="1"/>
</dbReference>
<feature type="coiled-coil region" evidence="1">
    <location>
        <begin position="594"/>
        <end position="621"/>
    </location>
</feature>
<reference evidence="3 4" key="1">
    <citation type="submission" date="2022-01" db="EMBL/GenBank/DDBJ databases">
        <title>Dethiosulfovibrio faecalis sp. nov., a novel proteolytic, non-sulfur-reducing bacterium isolated from a marine aquaculture solid waste bioreactor.</title>
        <authorList>
            <person name="Grabowski S."/>
            <person name="Apolinario E."/>
            <person name="Schneider N."/>
            <person name="Marshall C.W."/>
            <person name="Sowers K.R."/>
        </authorList>
    </citation>
    <scope>NUCLEOTIDE SEQUENCE [LARGE SCALE GENOMIC DNA]</scope>
    <source>
        <strain evidence="3 4">DSM 12537</strain>
    </source>
</reference>
<dbReference type="EMBL" id="JAKGUD010000010">
    <property type="protein sequence ID" value="MCF4143112.1"/>
    <property type="molecule type" value="Genomic_DNA"/>
</dbReference>
<keyword evidence="1" id="KW-0175">Coiled coil</keyword>
<dbReference type="RefSeq" id="WP_236099816.1">
    <property type="nucleotide sequence ID" value="NZ_JAKGUD010000010.1"/>
</dbReference>
<sequence>MSKRDVQINVGARVDQAVSAFDRLQKTLYLNGHRLETYGQSVGKVFDPAMKGLVAAGLAAKAAAAGTGLAAFSVAQDLEEAMAVVAQKTGEGEEALKEYEDIVRRLFRENPVSGYGEVAQALAAVRVATGAAGEALEKLTQQYLSLSDVTGVDLNNAVRLGSRLFGDWSISTDKQTEALDALFVASRSTGASIENLAEKAVTYGTKFRQLGFSLEEALGLLGKWEKEGVSTEKALSGLGQAITNMTRSGVRNLVQGWKDLTNSIKNATTEGDAINKAVKYFGADAGPDMAAAIRENRFELGALVEVLSKAEGAIETADEETSTLIESLQSLRNTAKDKLLEPLGDEVSRYVAHVAELLEVLVEWADENQVLKGSVDAFFEGLGLGNIQVEEFKEALEKVDVASFTDQCETFGKMLKAIYRSLKTIADMIPWDLLIEHADSLTKIIIYGWASGKVLSIAGGVLSLAGSFGDLADMMEKFNKVATFIEGTSIAKWLIKSGAALSETVNKLGDSGRLSRWAKDFRNEIRALIKYKGAWFYELKLALGGAGANIGLDMGLEDLEGFEEALKGDKEALESLPEPIQEWIEKNNKTSASLKETSKAVEDLDDKIKNVSDDMKKLEEDPFSLASLFDDEELFDNPDDLLARWVSDKPIRKIDLAISDLKERVEEIKAGGKEAMETLGVSAEEADAVMRDSILKAVEEIKKSLADEDPYMATAFVSAMEKMGTEGGDALMASIAGAMGKGQDSIVKILTGAIQDGFIKGPALTEAMKLIQKKTDELVKKTGDQIEKEYAGMKFSSALMGDLKAYHAKLELSNLGVQSRMPNFSGKGGFGETVNKVSAPISIQIGTVNVKRPEDADKTGREIGRGIVKSFDLGY</sequence>
<evidence type="ECO:0000313" key="3">
    <source>
        <dbReference type="EMBL" id="MCF4143112.1"/>
    </source>
</evidence>
<dbReference type="Proteomes" id="UP001200430">
    <property type="component" value="Unassembled WGS sequence"/>
</dbReference>
<protein>
    <submittedName>
        <fullName evidence="3">Phage tail tape measure protein</fullName>
    </submittedName>
</protein>
<evidence type="ECO:0000259" key="2">
    <source>
        <dbReference type="Pfam" id="PF10145"/>
    </source>
</evidence>
<name>A0ABS9EPJ2_9BACT</name>
<accession>A0ABS9EPJ2</accession>
<evidence type="ECO:0000256" key="1">
    <source>
        <dbReference type="SAM" id="Coils"/>
    </source>
</evidence>
<dbReference type="InterPro" id="IPR010090">
    <property type="entry name" value="Phage_tape_meas"/>
</dbReference>
<evidence type="ECO:0000313" key="4">
    <source>
        <dbReference type="Proteomes" id="UP001200430"/>
    </source>
</evidence>
<feature type="domain" description="Phage tail tape measure protein" evidence="2">
    <location>
        <begin position="117"/>
        <end position="248"/>
    </location>
</feature>
<organism evidence="3 4">
    <name type="scientific">Dethiosulfovibrio marinus</name>
    <dbReference type="NCBI Taxonomy" id="133532"/>
    <lineage>
        <taxon>Bacteria</taxon>
        <taxon>Thermotogati</taxon>
        <taxon>Synergistota</taxon>
        <taxon>Synergistia</taxon>
        <taxon>Synergistales</taxon>
        <taxon>Dethiosulfovibrionaceae</taxon>
        <taxon>Dethiosulfovibrio</taxon>
    </lineage>
</organism>
<comment type="caution">
    <text evidence="3">The sequence shown here is derived from an EMBL/GenBank/DDBJ whole genome shotgun (WGS) entry which is preliminary data.</text>
</comment>